<accession>A0A445BUT0</accession>
<dbReference type="PROSITE" id="PS50891">
    <property type="entry name" value="LOB"/>
    <property type="match status" value="1"/>
</dbReference>
<dbReference type="PANTHER" id="PTHR31301:SF105">
    <property type="entry name" value="LOB DOMAIN PROTEIN"/>
    <property type="match status" value="1"/>
</dbReference>
<dbReference type="Pfam" id="PF03195">
    <property type="entry name" value="LOB"/>
    <property type="match status" value="1"/>
</dbReference>
<dbReference type="PANTHER" id="PTHR31301">
    <property type="entry name" value="LOB DOMAIN-CONTAINING PROTEIN 4-RELATED"/>
    <property type="match status" value="1"/>
</dbReference>
<dbReference type="AlphaFoldDB" id="A0A445BUT0"/>
<dbReference type="InterPro" id="IPR004883">
    <property type="entry name" value="LOB"/>
</dbReference>
<evidence type="ECO:0000256" key="1">
    <source>
        <dbReference type="ARBA" id="ARBA00005474"/>
    </source>
</evidence>
<dbReference type="Proteomes" id="UP000289738">
    <property type="component" value="Chromosome A08"/>
</dbReference>
<comment type="caution">
    <text evidence="3">The sequence shown here is derived from an EMBL/GenBank/DDBJ whole genome shotgun (WGS) entry which is preliminary data.</text>
</comment>
<evidence type="ECO:0000313" key="3">
    <source>
        <dbReference type="EMBL" id="RYR42479.1"/>
    </source>
</evidence>
<comment type="similarity">
    <text evidence="1">Belongs to the LOB domain-containing protein family.</text>
</comment>
<dbReference type="EMBL" id="SDMP01000008">
    <property type="protein sequence ID" value="RYR42479.1"/>
    <property type="molecule type" value="Genomic_DNA"/>
</dbReference>
<dbReference type="OrthoDB" id="1893065at2759"/>
<organism evidence="3 4">
    <name type="scientific">Arachis hypogaea</name>
    <name type="common">Peanut</name>
    <dbReference type="NCBI Taxonomy" id="3818"/>
    <lineage>
        <taxon>Eukaryota</taxon>
        <taxon>Viridiplantae</taxon>
        <taxon>Streptophyta</taxon>
        <taxon>Embryophyta</taxon>
        <taxon>Tracheophyta</taxon>
        <taxon>Spermatophyta</taxon>
        <taxon>Magnoliopsida</taxon>
        <taxon>eudicotyledons</taxon>
        <taxon>Gunneridae</taxon>
        <taxon>Pentapetalae</taxon>
        <taxon>rosids</taxon>
        <taxon>fabids</taxon>
        <taxon>Fabales</taxon>
        <taxon>Fabaceae</taxon>
        <taxon>Papilionoideae</taxon>
        <taxon>50 kb inversion clade</taxon>
        <taxon>dalbergioids sensu lato</taxon>
        <taxon>Dalbergieae</taxon>
        <taxon>Pterocarpus clade</taxon>
        <taxon>Arachis</taxon>
    </lineage>
</organism>
<evidence type="ECO:0000259" key="2">
    <source>
        <dbReference type="PROSITE" id="PS50891"/>
    </source>
</evidence>
<evidence type="ECO:0000313" key="4">
    <source>
        <dbReference type="Proteomes" id="UP000289738"/>
    </source>
</evidence>
<reference evidence="3 4" key="1">
    <citation type="submission" date="2019-01" db="EMBL/GenBank/DDBJ databases">
        <title>Sequencing of cultivated peanut Arachis hypogaea provides insights into genome evolution and oil improvement.</title>
        <authorList>
            <person name="Chen X."/>
        </authorList>
    </citation>
    <scope>NUCLEOTIDE SEQUENCE [LARGE SCALE GENOMIC DNA]</scope>
    <source>
        <strain evidence="4">cv. Fuhuasheng</strain>
        <tissue evidence="3">Leaves</tissue>
    </source>
</reference>
<proteinExistence type="inferred from homology"/>
<name>A0A445BUT0_ARAHY</name>
<feature type="domain" description="LOB" evidence="2">
    <location>
        <begin position="10"/>
        <end position="111"/>
    </location>
</feature>
<sequence>MSKKISTTSQACAACKHQRRKCGPNCILAPYFPHDRQKQFLNAHKLFGVGRMTDLIKPLGPTERNIAMETIIYESEMRAYDPVNGCCTMIQQLQSEIEYRQAELQLVLHRLALFKAQAQQQSSSCNQVNNVEGIPFQPDQYYEATNMDSNSSITHEVDLNAWMMQNLQSPALLSPLTLTNENENGNVGVDDNNGYIYDQKPMLDLGFKETKSNHQTPVEGMHYSGMKQIYNFQDQEQKD</sequence>
<gene>
    <name evidence="3" type="ORF">Ahy_A08g038958</name>
</gene>
<keyword evidence="4" id="KW-1185">Reference proteome</keyword>
<protein>
    <recommendedName>
        <fullName evidence="2">LOB domain-containing protein</fullName>
    </recommendedName>
</protein>